<comment type="caution">
    <text evidence="10">The sequence shown here is derived from an EMBL/GenBank/DDBJ whole genome shotgun (WGS) entry which is preliminary data.</text>
</comment>
<keyword evidence="5 8" id="KW-0648">Protein biosynthesis</keyword>
<keyword evidence="11" id="KW-1185">Reference proteome</keyword>
<proteinExistence type="inferred from homology"/>
<comment type="subunit">
    <text evidence="8">Homodimer.</text>
</comment>
<dbReference type="GO" id="GO:0004830">
    <property type="term" value="F:tryptophan-tRNA ligase activity"/>
    <property type="evidence" value="ECO:0007669"/>
    <property type="project" value="UniProtKB-EC"/>
</dbReference>
<dbReference type="EC" id="6.1.1.2" evidence="8"/>
<comment type="catalytic activity">
    <reaction evidence="7 8">
        <text>tRNA(Trp) + L-tryptophan + ATP = L-tryptophyl-tRNA(Trp) + AMP + diphosphate + H(+)</text>
        <dbReference type="Rhea" id="RHEA:24080"/>
        <dbReference type="Rhea" id="RHEA-COMP:9671"/>
        <dbReference type="Rhea" id="RHEA-COMP:9705"/>
        <dbReference type="ChEBI" id="CHEBI:15378"/>
        <dbReference type="ChEBI" id="CHEBI:30616"/>
        <dbReference type="ChEBI" id="CHEBI:33019"/>
        <dbReference type="ChEBI" id="CHEBI:57912"/>
        <dbReference type="ChEBI" id="CHEBI:78442"/>
        <dbReference type="ChEBI" id="CHEBI:78535"/>
        <dbReference type="ChEBI" id="CHEBI:456215"/>
        <dbReference type="EC" id="6.1.1.2"/>
    </reaction>
</comment>
<dbReference type="NCBIfam" id="TIGR00233">
    <property type="entry name" value="trpS"/>
    <property type="match status" value="1"/>
</dbReference>
<dbReference type="Gene3D" id="3.40.50.620">
    <property type="entry name" value="HUPs"/>
    <property type="match status" value="1"/>
</dbReference>
<evidence type="ECO:0000313" key="11">
    <source>
        <dbReference type="Proteomes" id="UP001339911"/>
    </source>
</evidence>
<evidence type="ECO:0000256" key="3">
    <source>
        <dbReference type="ARBA" id="ARBA00022741"/>
    </source>
</evidence>
<dbReference type="HAMAP" id="MF_00140_B">
    <property type="entry name" value="Trp_tRNA_synth_B"/>
    <property type="match status" value="1"/>
</dbReference>
<evidence type="ECO:0000256" key="5">
    <source>
        <dbReference type="ARBA" id="ARBA00022917"/>
    </source>
</evidence>
<dbReference type="InterPro" id="IPR014729">
    <property type="entry name" value="Rossmann-like_a/b/a_fold"/>
</dbReference>
<dbReference type="PRINTS" id="PR01039">
    <property type="entry name" value="TRNASYNTHTRP"/>
</dbReference>
<keyword evidence="6 8" id="KW-0030">Aminoacyl-tRNA synthetase</keyword>
<keyword evidence="8" id="KW-0963">Cytoplasm</keyword>
<dbReference type="RefSeq" id="WP_331210917.1">
    <property type="nucleotide sequence ID" value="NZ_JAZGQL010000029.1"/>
</dbReference>
<dbReference type="PANTHER" id="PTHR43766:SF1">
    <property type="entry name" value="TRYPTOPHAN--TRNA LIGASE, MITOCHONDRIAL"/>
    <property type="match status" value="1"/>
</dbReference>
<gene>
    <name evidence="8 10" type="primary">trpS</name>
    <name evidence="10" type="ORF">V1634_29040</name>
</gene>
<dbReference type="InterPro" id="IPR001412">
    <property type="entry name" value="aa-tRNA-synth_I_CS"/>
</dbReference>
<evidence type="ECO:0000256" key="1">
    <source>
        <dbReference type="ARBA" id="ARBA00005594"/>
    </source>
</evidence>
<dbReference type="PANTHER" id="PTHR43766">
    <property type="entry name" value="TRYPTOPHAN--TRNA LIGASE, MITOCHONDRIAL"/>
    <property type="match status" value="1"/>
</dbReference>
<comment type="function">
    <text evidence="8">Catalyzes the attachment of tryptophan to tRNA(Trp).</text>
</comment>
<feature type="binding site" evidence="8">
    <location>
        <begin position="162"/>
        <end position="164"/>
    </location>
    <ligand>
        <name>ATP</name>
        <dbReference type="ChEBI" id="CHEBI:30616"/>
    </ligand>
</feature>
<dbReference type="Proteomes" id="UP001339911">
    <property type="component" value="Unassembled WGS sequence"/>
</dbReference>
<dbReference type="CDD" id="cd00806">
    <property type="entry name" value="TrpRS_core"/>
    <property type="match status" value="1"/>
</dbReference>
<keyword evidence="4 8" id="KW-0067">ATP-binding</keyword>
<feature type="binding site" evidence="8">
    <location>
        <position position="201"/>
    </location>
    <ligand>
        <name>ATP</name>
        <dbReference type="ChEBI" id="CHEBI:30616"/>
    </ligand>
</feature>
<dbReference type="InterPro" id="IPR024109">
    <property type="entry name" value="Trp-tRNA-ligase_bac-type"/>
</dbReference>
<evidence type="ECO:0000256" key="4">
    <source>
        <dbReference type="ARBA" id="ARBA00022840"/>
    </source>
</evidence>
<dbReference type="Gene3D" id="1.10.240.10">
    <property type="entry name" value="Tyrosyl-Transfer RNA Synthetase"/>
    <property type="match status" value="1"/>
</dbReference>
<evidence type="ECO:0000313" key="10">
    <source>
        <dbReference type="EMBL" id="MEE6310894.1"/>
    </source>
</evidence>
<evidence type="ECO:0000256" key="2">
    <source>
        <dbReference type="ARBA" id="ARBA00022598"/>
    </source>
</evidence>
<keyword evidence="2 8" id="KW-0436">Ligase</keyword>
<sequence>MAPSTALPATAAVAPNAPALRRITGLKPTGHLHLGNLVGAIRPIVSGQYRAETIVFLADLHALTVTHEPAQIRALTLEQATVLLAAGLDPDRALLYVQSQVPQHTELHYLLECATGYGEAHRMIQFREKSARHRQVRLSLLSYPVLMAADILLYDVQEVPVGDDQRQHVELTRAVATRFNTRYGHTFTIPRAVHPTVSARVMDLTDPTAKMGKTSSSEAGTIFLLDPPEVIRRKVLRAVTDPGRTVEYDPRRRPGVANLLEILATCVGGSPTALADEYGSYAQLKNAVVEAVEAMLRPIRLRHTELARDPGYVRRVLADGADRARDNATDTVHRAKRALGLLP</sequence>
<dbReference type="InterPro" id="IPR002305">
    <property type="entry name" value="aa-tRNA-synth_Ic"/>
</dbReference>
<accession>A0ABU7SLQ0</accession>
<dbReference type="Pfam" id="PF00579">
    <property type="entry name" value="tRNA-synt_1b"/>
    <property type="match status" value="1"/>
</dbReference>
<dbReference type="InterPro" id="IPR002306">
    <property type="entry name" value="Trp-tRNA-ligase"/>
</dbReference>
<evidence type="ECO:0000256" key="8">
    <source>
        <dbReference type="HAMAP-Rule" id="MF_00140"/>
    </source>
</evidence>
<dbReference type="PROSITE" id="PS00178">
    <property type="entry name" value="AA_TRNA_LIGASE_I"/>
    <property type="match status" value="1"/>
</dbReference>
<evidence type="ECO:0000256" key="7">
    <source>
        <dbReference type="ARBA" id="ARBA00049929"/>
    </source>
</evidence>
<organism evidence="10 11">
    <name type="scientific">Plantactinospora veratri</name>
    <dbReference type="NCBI Taxonomy" id="1436122"/>
    <lineage>
        <taxon>Bacteria</taxon>
        <taxon>Bacillati</taxon>
        <taxon>Actinomycetota</taxon>
        <taxon>Actinomycetes</taxon>
        <taxon>Micromonosporales</taxon>
        <taxon>Micromonosporaceae</taxon>
        <taxon>Plantactinospora</taxon>
    </lineage>
</organism>
<reference evidence="10 11" key="1">
    <citation type="submission" date="2024-01" db="EMBL/GenBank/DDBJ databases">
        <title>Genome insights into Plantactinospora veratri sp. nov.</title>
        <authorList>
            <person name="Wang L."/>
        </authorList>
    </citation>
    <scope>NUCLEOTIDE SEQUENCE [LARGE SCALE GENOMIC DNA]</scope>
    <source>
        <strain evidence="10 11">NEAU-FHS4</strain>
    </source>
</reference>
<comment type="similarity">
    <text evidence="1 8 9">Belongs to the class-I aminoacyl-tRNA synthetase family.</text>
</comment>
<dbReference type="InterPro" id="IPR050203">
    <property type="entry name" value="Trp-tRNA_synthetase"/>
</dbReference>
<evidence type="ECO:0000256" key="6">
    <source>
        <dbReference type="ARBA" id="ARBA00023146"/>
    </source>
</evidence>
<feature type="short sequence motif" description="'HIGH' region" evidence="8">
    <location>
        <begin position="28"/>
        <end position="36"/>
    </location>
</feature>
<dbReference type="SUPFAM" id="SSF52374">
    <property type="entry name" value="Nucleotidylyl transferase"/>
    <property type="match status" value="1"/>
</dbReference>
<protein>
    <recommendedName>
        <fullName evidence="8">Tryptophan--tRNA ligase</fullName>
        <ecNumber evidence="8">6.1.1.2</ecNumber>
    </recommendedName>
    <alternativeName>
        <fullName evidence="8">Tryptophanyl-tRNA synthetase</fullName>
        <shortName evidence="8">TrpRS</shortName>
    </alternativeName>
</protein>
<comment type="caution">
    <text evidence="8">Lacks conserved residue(s) required for the propagation of feature annotation.</text>
</comment>
<feature type="binding site" evidence="8">
    <location>
        <position position="150"/>
    </location>
    <ligand>
        <name>L-tryptophan</name>
        <dbReference type="ChEBI" id="CHEBI:57912"/>
    </ligand>
</feature>
<keyword evidence="3 8" id="KW-0547">Nucleotide-binding</keyword>
<feature type="binding site" evidence="8">
    <location>
        <begin position="35"/>
        <end position="36"/>
    </location>
    <ligand>
        <name>ATP</name>
        <dbReference type="ChEBI" id="CHEBI:30616"/>
    </ligand>
</feature>
<evidence type="ECO:0000256" key="9">
    <source>
        <dbReference type="RuleBase" id="RU363036"/>
    </source>
</evidence>
<dbReference type="EMBL" id="JAZGQL010000029">
    <property type="protein sequence ID" value="MEE6310894.1"/>
    <property type="molecule type" value="Genomic_DNA"/>
</dbReference>
<feature type="binding site" evidence="8">
    <location>
        <begin position="27"/>
        <end position="29"/>
    </location>
    <ligand>
        <name>ATP</name>
        <dbReference type="ChEBI" id="CHEBI:30616"/>
    </ligand>
</feature>
<comment type="subcellular location">
    <subcellularLocation>
        <location evidence="8">Cytoplasm</location>
    </subcellularLocation>
</comment>
<name>A0ABU7SLQ0_9ACTN</name>